<dbReference type="Proteomes" id="UP001168972">
    <property type="component" value="Unassembled WGS sequence"/>
</dbReference>
<evidence type="ECO:0000256" key="1">
    <source>
        <dbReference type="SAM" id="MobiDB-lite"/>
    </source>
</evidence>
<reference evidence="2" key="2">
    <citation type="submission" date="2023-03" db="EMBL/GenBank/DDBJ databases">
        <authorList>
            <person name="Inwood S.N."/>
            <person name="Skelly J.G."/>
            <person name="Guhlin J."/>
            <person name="Harrop T.W.R."/>
            <person name="Goldson S.G."/>
            <person name="Dearden P.K."/>
        </authorList>
    </citation>
    <scope>NUCLEOTIDE SEQUENCE</scope>
    <source>
        <strain evidence="2">Lincoln</strain>
        <tissue evidence="2">Whole body</tissue>
    </source>
</reference>
<dbReference type="AlphaFoldDB" id="A0AA39FR21"/>
<name>A0AA39FR21_MICHY</name>
<evidence type="ECO:0000313" key="2">
    <source>
        <dbReference type="EMBL" id="KAK0174255.1"/>
    </source>
</evidence>
<organism evidence="2 3">
    <name type="scientific">Microctonus hyperodae</name>
    <name type="common">Parasitoid wasp</name>
    <dbReference type="NCBI Taxonomy" id="165561"/>
    <lineage>
        <taxon>Eukaryota</taxon>
        <taxon>Metazoa</taxon>
        <taxon>Ecdysozoa</taxon>
        <taxon>Arthropoda</taxon>
        <taxon>Hexapoda</taxon>
        <taxon>Insecta</taxon>
        <taxon>Pterygota</taxon>
        <taxon>Neoptera</taxon>
        <taxon>Endopterygota</taxon>
        <taxon>Hymenoptera</taxon>
        <taxon>Apocrita</taxon>
        <taxon>Ichneumonoidea</taxon>
        <taxon>Braconidae</taxon>
        <taxon>Euphorinae</taxon>
        <taxon>Microctonus</taxon>
    </lineage>
</organism>
<comment type="caution">
    <text evidence="2">The sequence shown here is derived from an EMBL/GenBank/DDBJ whole genome shotgun (WGS) entry which is preliminary data.</text>
</comment>
<accession>A0AA39FR21</accession>
<dbReference type="EMBL" id="JAQQBR010000081">
    <property type="protein sequence ID" value="KAK0174255.1"/>
    <property type="molecule type" value="Genomic_DNA"/>
</dbReference>
<feature type="region of interest" description="Disordered" evidence="1">
    <location>
        <begin position="1"/>
        <end position="21"/>
    </location>
</feature>
<gene>
    <name evidence="2" type="ORF">PV327_011091</name>
</gene>
<protein>
    <submittedName>
        <fullName evidence="2">Uncharacterized protein</fullName>
    </submittedName>
</protein>
<keyword evidence="3" id="KW-1185">Reference proteome</keyword>
<proteinExistence type="predicted"/>
<sequence>MRSELNNGEAEKYSKQDSWGNNKVKNVGAVVSCVGICGKSSAIYNVHECRMGNEGECCRASMVKLNVVKVGSCIPITNATKTVLGNA</sequence>
<evidence type="ECO:0000313" key="3">
    <source>
        <dbReference type="Proteomes" id="UP001168972"/>
    </source>
</evidence>
<feature type="compositionally biased region" description="Basic and acidic residues" evidence="1">
    <location>
        <begin position="1"/>
        <end position="15"/>
    </location>
</feature>
<reference evidence="2" key="1">
    <citation type="journal article" date="2023" name="bioRxiv">
        <title>Scaffold-level genome assemblies of two parasitoid biocontrol wasps reveal the parthenogenesis mechanism and an associated novel virus.</title>
        <authorList>
            <person name="Inwood S."/>
            <person name="Skelly J."/>
            <person name="Guhlin J."/>
            <person name="Harrop T."/>
            <person name="Goldson S."/>
            <person name="Dearden P."/>
        </authorList>
    </citation>
    <scope>NUCLEOTIDE SEQUENCE</scope>
    <source>
        <strain evidence="2">Lincoln</strain>
        <tissue evidence="2">Whole body</tissue>
    </source>
</reference>